<dbReference type="AlphaFoldDB" id="A0A410P333"/>
<keyword evidence="1" id="KW-0472">Membrane</keyword>
<dbReference type="RefSeq" id="WP_128699205.1">
    <property type="nucleotide sequence ID" value="NZ_CP019384.1"/>
</dbReference>
<dbReference type="InterPro" id="IPR013229">
    <property type="entry name" value="PEGA"/>
</dbReference>
<dbReference type="Proteomes" id="UP000287243">
    <property type="component" value="Chromosome"/>
</dbReference>
<proteinExistence type="predicted"/>
<sequence>MQKNLLEKIAGKLTLPGIRRASFYFFLILYFILCPLVLFYAFGFIIRPHEQKLVQTGLVSINTYPSGASIYLGPSRYIQRSPAILSELLPGRYNLRVFLNRYRPWSQSFYVSAGKAVLFDKVLLLPKILMPRTASTQAFVNIIPLEGTPSCILVKGHTFKDDYLFDGSEINTEPLASKIFLYADARLQDLMTIQDNPQAVLTLILQKEIKYLLLLPAKDSLADISAIVIRPPERFFLDPNDTSTIYSLHKGQIDMIKPQTGAIYPEYVENIRGFGAKDRKLYILSQEGVLLRMNQDKTATEIILSDAPLSASIFDPKGIYEIRPLMPGTFVFLGNEGQLMTNHLPHRICDRGCRGISFDDQRDRLLFWTKNKIGTVEFLNDNPDNDPFSNGSVVQYIFEAGRDIKQCLWVYEGSHILFRDADKIFLAELVPQGPPHIEFLVQVKNNTNIFYSEETGTLYYLDAKKEGLEALDIVSGNAPAALPQAESTENQEGT</sequence>
<keyword evidence="4" id="KW-1185">Reference proteome</keyword>
<evidence type="ECO:0000313" key="4">
    <source>
        <dbReference type="Proteomes" id="UP000287243"/>
    </source>
</evidence>
<dbReference type="Pfam" id="PF08308">
    <property type="entry name" value="PEGA"/>
    <property type="match status" value="1"/>
</dbReference>
<organism evidence="3 4">
    <name type="scientific">Velamenicoccus archaeovorus</name>
    <dbReference type="NCBI Taxonomy" id="1930593"/>
    <lineage>
        <taxon>Bacteria</taxon>
        <taxon>Pseudomonadati</taxon>
        <taxon>Candidatus Omnitrophota</taxon>
        <taxon>Candidatus Velamenicoccus</taxon>
    </lineage>
</organism>
<evidence type="ECO:0000313" key="3">
    <source>
        <dbReference type="EMBL" id="QAT16566.1"/>
    </source>
</evidence>
<accession>A0A410P333</accession>
<feature type="domain" description="PEGA" evidence="2">
    <location>
        <begin position="57"/>
        <end position="123"/>
    </location>
</feature>
<keyword evidence="1" id="KW-0812">Transmembrane</keyword>
<gene>
    <name evidence="3" type="ORF">BU251_01890</name>
</gene>
<reference evidence="3 4" key="1">
    <citation type="submission" date="2017-01" db="EMBL/GenBank/DDBJ databases">
        <title>First insights into the biology of 'candidatus Vampirococcus archaeovorus'.</title>
        <authorList>
            <person name="Kizina J."/>
            <person name="Jordan S."/>
            <person name="Stueber K."/>
            <person name="Reinhardt R."/>
            <person name="Harder J."/>
        </authorList>
    </citation>
    <scope>NUCLEOTIDE SEQUENCE [LARGE SCALE GENOMIC DNA]</scope>
    <source>
        <strain evidence="3 4">LiM</strain>
    </source>
</reference>
<protein>
    <recommendedName>
        <fullName evidence="2">PEGA domain-containing protein</fullName>
    </recommendedName>
</protein>
<keyword evidence="1" id="KW-1133">Transmembrane helix</keyword>
<name>A0A410P333_VELA1</name>
<feature type="transmembrane region" description="Helical" evidence="1">
    <location>
        <begin position="21"/>
        <end position="46"/>
    </location>
</feature>
<dbReference type="KEGG" id="vai:BU251_01890"/>
<evidence type="ECO:0000256" key="1">
    <source>
        <dbReference type="SAM" id="Phobius"/>
    </source>
</evidence>
<evidence type="ECO:0000259" key="2">
    <source>
        <dbReference type="Pfam" id="PF08308"/>
    </source>
</evidence>
<dbReference type="EMBL" id="CP019384">
    <property type="protein sequence ID" value="QAT16566.1"/>
    <property type="molecule type" value="Genomic_DNA"/>
</dbReference>